<evidence type="ECO:0000313" key="2">
    <source>
        <dbReference type="Proteomes" id="UP000309488"/>
    </source>
</evidence>
<reference evidence="1 2" key="1">
    <citation type="submission" date="2019-04" db="EMBL/GenBank/DDBJ databases">
        <title>Pedobacter sp. RP-3-22 sp. nov., isolated from Arctic soil.</title>
        <authorList>
            <person name="Dahal R.H."/>
            <person name="Kim D.-U."/>
        </authorList>
    </citation>
    <scope>NUCLEOTIDE SEQUENCE [LARGE SCALE GENOMIC DNA]</scope>
    <source>
        <strain evidence="1 2">RP-3-22</strain>
    </source>
</reference>
<evidence type="ECO:0000313" key="1">
    <source>
        <dbReference type="EMBL" id="TKC10175.1"/>
    </source>
</evidence>
<dbReference type="EMBL" id="SWBR01000002">
    <property type="protein sequence ID" value="TKC10175.1"/>
    <property type="molecule type" value="Genomic_DNA"/>
</dbReference>
<name>A0A4U1CT05_9SPHI</name>
<gene>
    <name evidence="1" type="ORF">FA048_08230</name>
</gene>
<sequence length="135" mass="15352">MIIKQLYAPKEIRFDINDGIKNIDSTDTQQETELYFLIGSSPSVGNILQMGYRIHVIRRSDNDELLGFRLEQGFSYDIESKEKDLITLTEMITLFYSTVKAHISENAKIKILEQPACADVASNTISELVSRGDYL</sequence>
<organism evidence="1 2">
    <name type="scientific">Pedobacter polaris</name>
    <dbReference type="NCBI Taxonomy" id="2571273"/>
    <lineage>
        <taxon>Bacteria</taxon>
        <taxon>Pseudomonadati</taxon>
        <taxon>Bacteroidota</taxon>
        <taxon>Sphingobacteriia</taxon>
        <taxon>Sphingobacteriales</taxon>
        <taxon>Sphingobacteriaceae</taxon>
        <taxon>Pedobacter</taxon>
    </lineage>
</organism>
<comment type="caution">
    <text evidence="1">The sequence shown here is derived from an EMBL/GenBank/DDBJ whole genome shotgun (WGS) entry which is preliminary data.</text>
</comment>
<accession>A0A4U1CT05</accession>
<proteinExistence type="predicted"/>
<protein>
    <submittedName>
        <fullName evidence="1">Uncharacterized protein</fullName>
    </submittedName>
</protein>
<dbReference type="AlphaFoldDB" id="A0A4U1CT05"/>
<dbReference type="Proteomes" id="UP000309488">
    <property type="component" value="Unassembled WGS sequence"/>
</dbReference>
<dbReference type="RefSeq" id="WP_136839754.1">
    <property type="nucleotide sequence ID" value="NZ_SWBR01000002.1"/>
</dbReference>
<keyword evidence="2" id="KW-1185">Reference proteome</keyword>